<dbReference type="Proteomes" id="UP001209878">
    <property type="component" value="Unassembled WGS sequence"/>
</dbReference>
<evidence type="ECO:0000256" key="7">
    <source>
        <dbReference type="PROSITE-ProRule" id="PRU00042"/>
    </source>
</evidence>
<proteinExistence type="predicted"/>
<organism evidence="10 11">
    <name type="scientific">Ridgeia piscesae</name>
    <name type="common">Tubeworm</name>
    <dbReference type="NCBI Taxonomy" id="27915"/>
    <lineage>
        <taxon>Eukaryota</taxon>
        <taxon>Metazoa</taxon>
        <taxon>Spiralia</taxon>
        <taxon>Lophotrochozoa</taxon>
        <taxon>Annelida</taxon>
        <taxon>Polychaeta</taxon>
        <taxon>Sedentaria</taxon>
        <taxon>Canalipalpata</taxon>
        <taxon>Sabellida</taxon>
        <taxon>Siboglinidae</taxon>
        <taxon>Ridgeia</taxon>
    </lineage>
</organism>
<dbReference type="SMART" id="SM00355">
    <property type="entry name" value="ZnF_C2H2"/>
    <property type="match status" value="3"/>
</dbReference>
<evidence type="ECO:0000256" key="5">
    <source>
        <dbReference type="ARBA" id="ARBA00022833"/>
    </source>
</evidence>
<comment type="subcellular location">
    <subcellularLocation>
        <location evidence="1">Nucleus</location>
    </subcellularLocation>
</comment>
<evidence type="ECO:0000256" key="2">
    <source>
        <dbReference type="ARBA" id="ARBA00022723"/>
    </source>
</evidence>
<evidence type="ECO:0000256" key="8">
    <source>
        <dbReference type="SAM" id="MobiDB-lite"/>
    </source>
</evidence>
<dbReference type="PANTHER" id="PTHR16515">
    <property type="entry name" value="PR DOMAIN ZINC FINGER PROTEIN"/>
    <property type="match status" value="1"/>
</dbReference>
<keyword evidence="11" id="KW-1185">Reference proteome</keyword>
<dbReference type="Gene3D" id="3.30.160.60">
    <property type="entry name" value="Classic Zinc Finger"/>
    <property type="match status" value="2"/>
</dbReference>
<comment type="caution">
    <text evidence="10">The sequence shown here is derived from an EMBL/GenBank/DDBJ whole genome shotgun (WGS) entry which is preliminary data.</text>
</comment>
<evidence type="ECO:0000256" key="4">
    <source>
        <dbReference type="ARBA" id="ARBA00022771"/>
    </source>
</evidence>
<dbReference type="GO" id="GO:0008270">
    <property type="term" value="F:zinc ion binding"/>
    <property type="evidence" value="ECO:0007669"/>
    <property type="project" value="UniProtKB-KW"/>
</dbReference>
<feature type="region of interest" description="Disordered" evidence="8">
    <location>
        <begin position="51"/>
        <end position="73"/>
    </location>
</feature>
<dbReference type="EMBL" id="JAODUO010000168">
    <property type="protein sequence ID" value="KAK2187371.1"/>
    <property type="molecule type" value="Genomic_DNA"/>
</dbReference>
<dbReference type="PANTHER" id="PTHR16515:SF49">
    <property type="entry name" value="GASTRULA ZINC FINGER PROTEIN XLCGF49.1-LIKE-RELATED"/>
    <property type="match status" value="1"/>
</dbReference>
<dbReference type="InterPro" id="IPR036236">
    <property type="entry name" value="Znf_C2H2_sf"/>
</dbReference>
<keyword evidence="6" id="KW-0539">Nucleus</keyword>
<gene>
    <name evidence="10" type="ORF">NP493_168g03036</name>
</gene>
<dbReference type="Pfam" id="PF00096">
    <property type="entry name" value="zf-C2H2"/>
    <property type="match status" value="2"/>
</dbReference>
<evidence type="ECO:0000313" key="10">
    <source>
        <dbReference type="EMBL" id="KAK2187371.1"/>
    </source>
</evidence>
<feature type="region of interest" description="Disordered" evidence="8">
    <location>
        <begin position="1"/>
        <end position="20"/>
    </location>
</feature>
<feature type="domain" description="C2H2-type" evidence="9">
    <location>
        <begin position="194"/>
        <end position="222"/>
    </location>
</feature>
<dbReference type="PROSITE" id="PS50157">
    <property type="entry name" value="ZINC_FINGER_C2H2_2"/>
    <property type="match status" value="2"/>
</dbReference>
<dbReference type="AlphaFoldDB" id="A0AAD9UFF5"/>
<sequence>MKTVDSWTQGSGGQPAVGLTSPVVTSSGVMDYAGHPMSAFSVSANAGSIPSVLPPHSDPLKAESTPPPLDSMSPSQFGLSFEDFDGEDDEMGWLGRAHARGTSLSRTHSRLNVVMSPLRRDEVCKPTVLPDGRTVYRCTYCNKDFTTLSDINRHMDFHEGIREFHCRLCNYKGVTQSDLNRHTKSQIHVMKAQNVCDQCGEGFVSPKNLQQHYSEKHPALHQMAYSQGYNSL</sequence>
<keyword evidence="5" id="KW-0862">Zinc</keyword>
<name>A0AAD9UFF5_RIDPI</name>
<dbReference type="SUPFAM" id="SSF57667">
    <property type="entry name" value="beta-beta-alpha zinc fingers"/>
    <property type="match status" value="1"/>
</dbReference>
<reference evidence="10" key="1">
    <citation type="journal article" date="2023" name="Mol. Biol. Evol.">
        <title>Third-Generation Sequencing Reveals the Adaptive Role of the Epigenome in Three Deep-Sea Polychaetes.</title>
        <authorList>
            <person name="Perez M."/>
            <person name="Aroh O."/>
            <person name="Sun Y."/>
            <person name="Lan Y."/>
            <person name="Juniper S.K."/>
            <person name="Young C.R."/>
            <person name="Angers B."/>
            <person name="Qian P.Y."/>
        </authorList>
    </citation>
    <scope>NUCLEOTIDE SEQUENCE</scope>
    <source>
        <strain evidence="10">R07B-5</strain>
    </source>
</reference>
<accession>A0AAD9UFF5</accession>
<dbReference type="InterPro" id="IPR013087">
    <property type="entry name" value="Znf_C2H2_type"/>
</dbReference>
<evidence type="ECO:0000256" key="1">
    <source>
        <dbReference type="ARBA" id="ARBA00004123"/>
    </source>
</evidence>
<protein>
    <recommendedName>
        <fullName evidence="9">C2H2-type domain-containing protein</fullName>
    </recommendedName>
</protein>
<keyword evidence="4 7" id="KW-0863">Zinc-finger</keyword>
<evidence type="ECO:0000313" key="11">
    <source>
        <dbReference type="Proteomes" id="UP001209878"/>
    </source>
</evidence>
<dbReference type="PROSITE" id="PS00028">
    <property type="entry name" value="ZINC_FINGER_C2H2_1"/>
    <property type="match status" value="2"/>
</dbReference>
<evidence type="ECO:0000259" key="9">
    <source>
        <dbReference type="PROSITE" id="PS50157"/>
    </source>
</evidence>
<feature type="domain" description="C2H2-type" evidence="9">
    <location>
        <begin position="136"/>
        <end position="163"/>
    </location>
</feature>
<keyword evidence="2" id="KW-0479">Metal-binding</keyword>
<dbReference type="GO" id="GO:0005634">
    <property type="term" value="C:nucleus"/>
    <property type="evidence" value="ECO:0007669"/>
    <property type="project" value="UniProtKB-SubCell"/>
</dbReference>
<dbReference type="InterPro" id="IPR050331">
    <property type="entry name" value="Zinc_finger"/>
</dbReference>
<dbReference type="GO" id="GO:0010468">
    <property type="term" value="P:regulation of gene expression"/>
    <property type="evidence" value="ECO:0007669"/>
    <property type="project" value="TreeGrafter"/>
</dbReference>
<evidence type="ECO:0000256" key="3">
    <source>
        <dbReference type="ARBA" id="ARBA00022737"/>
    </source>
</evidence>
<keyword evidence="3" id="KW-0677">Repeat</keyword>
<evidence type="ECO:0000256" key="6">
    <source>
        <dbReference type="ARBA" id="ARBA00023242"/>
    </source>
</evidence>